<dbReference type="InterPro" id="IPR006614">
    <property type="entry name" value="Peroxin/Ferlin"/>
</dbReference>
<feature type="domain" description="Peroxin/Ferlin" evidence="7">
    <location>
        <begin position="325"/>
        <end position="393"/>
    </location>
</feature>
<feature type="region of interest" description="Disordered" evidence="5">
    <location>
        <begin position="288"/>
        <end position="322"/>
    </location>
</feature>
<name>A0A6G1HQZ1_9PEZI</name>
<feature type="compositionally biased region" description="Low complexity" evidence="5">
    <location>
        <begin position="512"/>
        <end position="539"/>
    </location>
</feature>
<dbReference type="EMBL" id="ML996700">
    <property type="protein sequence ID" value="KAF2398473.1"/>
    <property type="molecule type" value="Genomic_DNA"/>
</dbReference>
<feature type="transmembrane region" description="Helical" evidence="6">
    <location>
        <begin position="212"/>
        <end position="230"/>
    </location>
</feature>
<keyword evidence="2 6" id="KW-0812">Transmembrane</keyword>
<feature type="region of interest" description="Disordered" evidence="5">
    <location>
        <begin position="1"/>
        <end position="41"/>
    </location>
</feature>
<dbReference type="GO" id="GO:0005778">
    <property type="term" value="C:peroxisomal membrane"/>
    <property type="evidence" value="ECO:0007669"/>
    <property type="project" value="TreeGrafter"/>
</dbReference>
<evidence type="ECO:0000256" key="4">
    <source>
        <dbReference type="ARBA" id="ARBA00023136"/>
    </source>
</evidence>
<evidence type="ECO:0000256" key="1">
    <source>
        <dbReference type="ARBA" id="ARBA00004127"/>
    </source>
</evidence>
<feature type="region of interest" description="Disordered" evidence="5">
    <location>
        <begin position="512"/>
        <end position="551"/>
    </location>
</feature>
<dbReference type="Proteomes" id="UP000799640">
    <property type="component" value="Unassembled WGS sequence"/>
</dbReference>
<proteinExistence type="predicted"/>
<dbReference type="InterPro" id="IPR052646">
    <property type="entry name" value="Peroxisomal_PEX28-32"/>
</dbReference>
<evidence type="ECO:0000259" key="7">
    <source>
        <dbReference type="SMART" id="SM00693"/>
    </source>
</evidence>
<evidence type="ECO:0000256" key="3">
    <source>
        <dbReference type="ARBA" id="ARBA00022989"/>
    </source>
</evidence>
<evidence type="ECO:0000256" key="2">
    <source>
        <dbReference type="ARBA" id="ARBA00022692"/>
    </source>
</evidence>
<reference evidence="8" key="1">
    <citation type="journal article" date="2020" name="Stud. Mycol.">
        <title>101 Dothideomycetes genomes: a test case for predicting lifestyles and emergence of pathogens.</title>
        <authorList>
            <person name="Haridas S."/>
            <person name="Albert R."/>
            <person name="Binder M."/>
            <person name="Bloem J."/>
            <person name="Labutti K."/>
            <person name="Salamov A."/>
            <person name="Andreopoulos B."/>
            <person name="Baker S."/>
            <person name="Barry K."/>
            <person name="Bills G."/>
            <person name="Bluhm B."/>
            <person name="Cannon C."/>
            <person name="Castanera R."/>
            <person name="Culley D."/>
            <person name="Daum C."/>
            <person name="Ezra D."/>
            <person name="Gonzalez J."/>
            <person name="Henrissat B."/>
            <person name="Kuo A."/>
            <person name="Liang C."/>
            <person name="Lipzen A."/>
            <person name="Lutzoni F."/>
            <person name="Magnuson J."/>
            <person name="Mondo S."/>
            <person name="Nolan M."/>
            <person name="Ohm R."/>
            <person name="Pangilinan J."/>
            <person name="Park H.-J."/>
            <person name="Ramirez L."/>
            <person name="Alfaro M."/>
            <person name="Sun H."/>
            <person name="Tritt A."/>
            <person name="Yoshinaga Y."/>
            <person name="Zwiers L.-H."/>
            <person name="Turgeon B."/>
            <person name="Goodwin S."/>
            <person name="Spatafora J."/>
            <person name="Crous P."/>
            <person name="Grigoriev I."/>
        </authorList>
    </citation>
    <scope>NUCLEOTIDE SEQUENCE</scope>
    <source>
        <strain evidence="8">CBS 262.69</strain>
    </source>
</reference>
<comment type="subcellular location">
    <subcellularLocation>
        <location evidence="1">Endomembrane system</location>
        <topology evidence="1">Multi-pass membrane protein</topology>
    </subcellularLocation>
</comment>
<feature type="compositionally biased region" description="Polar residues" evidence="5">
    <location>
        <begin position="1"/>
        <end position="23"/>
    </location>
</feature>
<organism evidence="8 9">
    <name type="scientific">Trichodelitschia bisporula</name>
    <dbReference type="NCBI Taxonomy" id="703511"/>
    <lineage>
        <taxon>Eukaryota</taxon>
        <taxon>Fungi</taxon>
        <taxon>Dikarya</taxon>
        <taxon>Ascomycota</taxon>
        <taxon>Pezizomycotina</taxon>
        <taxon>Dothideomycetes</taxon>
        <taxon>Dothideomycetes incertae sedis</taxon>
        <taxon>Phaeotrichales</taxon>
        <taxon>Phaeotrichaceae</taxon>
        <taxon>Trichodelitschia</taxon>
    </lineage>
</organism>
<protein>
    <submittedName>
        <fullName evidence="8">Pex24p-domain-containing protein</fullName>
    </submittedName>
</protein>
<feature type="transmembrane region" description="Helical" evidence="6">
    <location>
        <begin position="111"/>
        <end position="131"/>
    </location>
</feature>
<evidence type="ECO:0000313" key="9">
    <source>
        <dbReference type="Proteomes" id="UP000799640"/>
    </source>
</evidence>
<dbReference type="PANTHER" id="PTHR31679:SF2">
    <property type="entry name" value="PEROXISOMAL MEMBRANE PROTEIN PEX30-RELATED"/>
    <property type="match status" value="1"/>
</dbReference>
<accession>A0A6G1HQZ1</accession>
<feature type="compositionally biased region" description="Low complexity" evidence="5">
    <location>
        <begin position="294"/>
        <end position="307"/>
    </location>
</feature>
<keyword evidence="3 6" id="KW-1133">Transmembrane helix</keyword>
<feature type="region of interest" description="Disordered" evidence="5">
    <location>
        <begin position="143"/>
        <end position="163"/>
    </location>
</feature>
<evidence type="ECO:0000256" key="6">
    <source>
        <dbReference type="SAM" id="Phobius"/>
    </source>
</evidence>
<evidence type="ECO:0000313" key="8">
    <source>
        <dbReference type="EMBL" id="KAF2398473.1"/>
    </source>
</evidence>
<dbReference type="GO" id="GO:0012505">
    <property type="term" value="C:endomembrane system"/>
    <property type="evidence" value="ECO:0007669"/>
    <property type="project" value="UniProtKB-SubCell"/>
</dbReference>
<keyword evidence="9" id="KW-1185">Reference proteome</keyword>
<dbReference type="InterPro" id="IPR010482">
    <property type="entry name" value="TECPR1-like_DysF"/>
</dbReference>
<dbReference type="OrthoDB" id="5586090at2759"/>
<dbReference type="Pfam" id="PF06398">
    <property type="entry name" value="Pex24p"/>
    <property type="match status" value="1"/>
</dbReference>
<dbReference type="PANTHER" id="PTHR31679">
    <property type="entry name" value="PEROXISOMAL MEMBRANE PROTEIN PEX30-RELATED"/>
    <property type="match status" value="1"/>
</dbReference>
<gene>
    <name evidence="8" type="ORF">EJ06DRAFT_538972</name>
</gene>
<sequence length="588" mass="64201">MSSPPRSTNESSKPLSPPTNDNGPPTAAAFSPQTWSHSPSVPKHRSTILVHQKSPLLVATPPQITRALAYSHPFITPLNRLLGLLSWSTDDPWESFLLVAVFWGVTLYGDVLFRTAGPILLVVGLMFGMYLRRYSLLSSTGWTGEKRGHKRGPSSVSETDGTSLKHRKSLDEIVDTLKVFTSRCNILLDPFLTLTDFLSTQSTATTATTRPALTAMFLRIVLVTPVWWLLTLPPFYILTTKRIVLFFGTVALTWHSQPARVTRTILWRSRLGRRLTALITGLDVAAPPPRDTSAAKGSKSAARSVARQPDVAKAANSRRRPSSPGIRFTFSLYENQRRWLGIGWTSSMLAYERAAWTDEHNNASAPPELFELPEVDGGHAVWKWVPGSTWRVEGGGGWVYYDTKWRDGRRGKDGWGRYTRRRKWVRDAELVEADPNDAGAEKVKSAPAAAAAIEEKLNAGAECGSESKGYTLDSSAMTSSTLVNSAVDDSSADGASVRSRASAGALRWLPAARRQSQGAQSQKSIASVASGRSGASGVSTETASEKSRSPISLNAQSPMVHKEWPGLPLQLLVLNPHGPIKPNIHGRH</sequence>
<dbReference type="SMART" id="SM00693">
    <property type="entry name" value="DysFN"/>
    <property type="match status" value="1"/>
</dbReference>
<dbReference type="AlphaFoldDB" id="A0A6G1HQZ1"/>
<keyword evidence="4 6" id="KW-0472">Membrane</keyword>
<evidence type="ECO:0000256" key="5">
    <source>
        <dbReference type="SAM" id="MobiDB-lite"/>
    </source>
</evidence>
<dbReference type="GO" id="GO:0007031">
    <property type="term" value="P:peroxisome organization"/>
    <property type="evidence" value="ECO:0007669"/>
    <property type="project" value="UniProtKB-ARBA"/>
</dbReference>